<name>A0A1I7I614_9BACT</name>
<dbReference type="EMBL" id="FPCA01000002">
    <property type="protein sequence ID" value="SFU68383.1"/>
    <property type="molecule type" value="Genomic_DNA"/>
</dbReference>
<sequence>MPARQQASVHDMHRDATGATEEMKRYFKVQLHPCGKSSRIWIAIKAKSIGEAFVIADNRTLDTSFIICDGSIIEITQREYYGLISRTV</sequence>
<dbReference type="Proteomes" id="UP000182491">
    <property type="component" value="Unassembled WGS sequence"/>
</dbReference>
<organism evidence="1 2">
    <name type="scientific">Pontibacter akesuensis</name>
    <dbReference type="NCBI Taxonomy" id="388950"/>
    <lineage>
        <taxon>Bacteria</taxon>
        <taxon>Pseudomonadati</taxon>
        <taxon>Bacteroidota</taxon>
        <taxon>Cytophagia</taxon>
        <taxon>Cytophagales</taxon>
        <taxon>Hymenobacteraceae</taxon>
        <taxon>Pontibacter</taxon>
    </lineage>
</organism>
<keyword evidence="2" id="KW-1185">Reference proteome</keyword>
<evidence type="ECO:0000313" key="1">
    <source>
        <dbReference type="EMBL" id="SFU68383.1"/>
    </source>
</evidence>
<proteinExistence type="predicted"/>
<reference evidence="2" key="1">
    <citation type="submission" date="2016-10" db="EMBL/GenBank/DDBJ databases">
        <authorList>
            <person name="Varghese N."/>
        </authorList>
    </citation>
    <scope>NUCLEOTIDE SEQUENCE [LARGE SCALE GENOMIC DNA]</scope>
    <source>
        <strain evidence="2">DSM 18820</strain>
    </source>
</reference>
<dbReference type="AlphaFoldDB" id="A0A1I7I614"/>
<evidence type="ECO:0000313" key="2">
    <source>
        <dbReference type="Proteomes" id="UP000182491"/>
    </source>
</evidence>
<protein>
    <submittedName>
        <fullName evidence="1">Uncharacterized protein</fullName>
    </submittedName>
</protein>
<accession>A0A1I7I614</accession>
<gene>
    <name evidence="1" type="ORF">SAMN04487941_1944</name>
</gene>